<feature type="compositionally biased region" description="Low complexity" evidence="1">
    <location>
        <begin position="172"/>
        <end position="181"/>
    </location>
</feature>
<feature type="region of interest" description="Disordered" evidence="1">
    <location>
        <begin position="1"/>
        <end position="125"/>
    </location>
</feature>
<dbReference type="EMBL" id="LASV01000093">
    <property type="protein sequence ID" value="KKA23621.1"/>
    <property type="molecule type" value="Genomic_DNA"/>
</dbReference>
<dbReference type="AlphaFoldDB" id="A0A0F4Z0M4"/>
<feature type="compositionally biased region" description="Polar residues" evidence="1">
    <location>
        <begin position="328"/>
        <end position="359"/>
    </location>
</feature>
<feature type="compositionally biased region" description="Basic and acidic residues" evidence="1">
    <location>
        <begin position="50"/>
        <end position="59"/>
    </location>
</feature>
<evidence type="ECO:0000313" key="2">
    <source>
        <dbReference type="EMBL" id="KKA23621.1"/>
    </source>
</evidence>
<protein>
    <submittedName>
        <fullName evidence="2">Uncharacterized protein</fullName>
    </submittedName>
</protein>
<feature type="compositionally biased region" description="Pro residues" evidence="1">
    <location>
        <begin position="230"/>
        <end position="245"/>
    </location>
</feature>
<dbReference type="Proteomes" id="UP000053958">
    <property type="component" value="Unassembled WGS sequence"/>
</dbReference>
<feature type="compositionally biased region" description="Low complexity" evidence="1">
    <location>
        <begin position="25"/>
        <end position="49"/>
    </location>
</feature>
<feature type="compositionally biased region" description="Basic and acidic residues" evidence="1">
    <location>
        <begin position="103"/>
        <end position="125"/>
    </location>
</feature>
<dbReference type="GeneID" id="25314689"/>
<dbReference type="STRING" id="1408163.A0A0F4Z0M4"/>
<accession>A0A0F4Z0M4</accession>
<feature type="compositionally biased region" description="Polar residues" evidence="1">
    <location>
        <begin position="450"/>
        <end position="460"/>
    </location>
</feature>
<gene>
    <name evidence="2" type="ORF">T310_2338</name>
</gene>
<comment type="caution">
    <text evidence="2">The sequence shown here is derived from an EMBL/GenBank/DDBJ whole genome shotgun (WGS) entry which is preliminary data.</text>
</comment>
<name>A0A0F4Z0M4_RASE3</name>
<feature type="region of interest" description="Disordered" evidence="1">
    <location>
        <begin position="164"/>
        <end position="501"/>
    </location>
</feature>
<dbReference type="OrthoDB" id="20105at2759"/>
<proteinExistence type="predicted"/>
<feature type="compositionally biased region" description="Low complexity" evidence="1">
    <location>
        <begin position="68"/>
        <end position="81"/>
    </location>
</feature>
<organism evidence="2 3">
    <name type="scientific">Rasamsonia emersonii (strain ATCC 16479 / CBS 393.64 / IMI 116815)</name>
    <dbReference type="NCBI Taxonomy" id="1408163"/>
    <lineage>
        <taxon>Eukaryota</taxon>
        <taxon>Fungi</taxon>
        <taxon>Dikarya</taxon>
        <taxon>Ascomycota</taxon>
        <taxon>Pezizomycotina</taxon>
        <taxon>Eurotiomycetes</taxon>
        <taxon>Eurotiomycetidae</taxon>
        <taxon>Eurotiales</taxon>
        <taxon>Trichocomaceae</taxon>
        <taxon>Rasamsonia</taxon>
    </lineage>
</organism>
<keyword evidence="3" id="KW-1185">Reference proteome</keyword>
<reference evidence="2 3" key="1">
    <citation type="submission" date="2015-04" db="EMBL/GenBank/DDBJ databases">
        <authorList>
            <person name="Heijne W.H."/>
            <person name="Fedorova N.D."/>
            <person name="Nierman W.C."/>
            <person name="Vollebregt A.W."/>
            <person name="Zhao Z."/>
            <person name="Wu L."/>
            <person name="Kumar M."/>
            <person name="Stam H."/>
            <person name="van den Berg M.A."/>
            <person name="Pel H.J."/>
        </authorList>
    </citation>
    <scope>NUCLEOTIDE SEQUENCE [LARGE SCALE GENOMIC DNA]</scope>
    <source>
        <strain evidence="2 3">CBS 393.64</strain>
    </source>
</reference>
<evidence type="ECO:0000313" key="3">
    <source>
        <dbReference type="Proteomes" id="UP000053958"/>
    </source>
</evidence>
<sequence length="501" mass="53866">MLLTLKPPAQNGIKGPHEYSVIRQSVPASRSSSTPVTAASPSTTASAKPSPERPMDNSRRGLPPPPAMSLAPEPSLPAVSQLPPPPPQWHNSDESMRQWLQAKAEEDRRRQEEERTRQESLRLEQRRIEQSMLRDSLQAGVPPHMVPLIFVGLGAGNLPRATVDAIQQLVDQTSTQSQPPQHQRPPPPPPPPPSSSQAPPPPSHALPPEVRRDSRGIPPNPYGAQAGAPLPAPPPPPQGVPPSPTQQPYGQSQQPLLHPQPADPRAPLSTLSRINTAEIHIQPPPPNVGAGQYQPGAAAPPPPAAPVKSETQQQQSPSIYFHHWVPPGQSQPTTPSGRGQQESTPSSQSHLRSEFQSSPGRKRKAQGSHPPPPPPSSQPTEPSQSPRHATPARRGPGQGHLRQQSDTSHEPRYQEFQGSEQESAHRQARSGQSIINPAPPPSERDPIRRSSGSGPETQPVSDGREQHPVSAPSAPQSRYGEPQTSQPGGYGGYPSHDSSRR</sequence>
<dbReference type="RefSeq" id="XP_013330233.1">
    <property type="nucleotide sequence ID" value="XM_013474779.1"/>
</dbReference>
<feature type="compositionally biased region" description="Polar residues" evidence="1">
    <location>
        <begin position="309"/>
        <end position="318"/>
    </location>
</feature>
<feature type="compositionally biased region" description="Pro residues" evidence="1">
    <location>
        <begin position="182"/>
        <end position="205"/>
    </location>
</feature>
<evidence type="ECO:0000256" key="1">
    <source>
        <dbReference type="SAM" id="MobiDB-lite"/>
    </source>
</evidence>